<dbReference type="InterPro" id="IPR048958">
    <property type="entry name" value="Polysacc_lyase_14"/>
</dbReference>
<evidence type="ECO:0000313" key="2">
    <source>
        <dbReference type="EMBL" id="TBM99763.1"/>
    </source>
</evidence>
<proteinExistence type="predicted"/>
<gene>
    <name evidence="2" type="ORF">EYD45_15210</name>
</gene>
<evidence type="ECO:0000259" key="1">
    <source>
        <dbReference type="Pfam" id="PF21294"/>
    </source>
</evidence>
<reference evidence="2 3" key="1">
    <citation type="submission" date="2019-02" db="EMBL/GenBank/DDBJ databases">
        <title>Hyunsoonleella sp., isolated from marine sediment.</title>
        <authorList>
            <person name="Liu B.-T."/>
        </authorList>
    </citation>
    <scope>NUCLEOTIDE SEQUENCE [LARGE SCALE GENOMIC DNA]</scope>
    <source>
        <strain evidence="2 3">T58</strain>
    </source>
</reference>
<dbReference type="Proteomes" id="UP000291142">
    <property type="component" value="Unassembled WGS sequence"/>
</dbReference>
<evidence type="ECO:0000313" key="3">
    <source>
        <dbReference type="Proteomes" id="UP000291142"/>
    </source>
</evidence>
<accession>A0A4Q9F9V5</accession>
<dbReference type="Gene3D" id="2.60.120.200">
    <property type="match status" value="1"/>
</dbReference>
<dbReference type="OrthoDB" id="7552220at2"/>
<feature type="domain" description="Polysaccharide lyase 14" evidence="1">
    <location>
        <begin position="111"/>
        <end position="168"/>
    </location>
</feature>
<dbReference type="AlphaFoldDB" id="A0A4Q9F9V5"/>
<name>A0A4Q9F9V5_9FLAO</name>
<dbReference type="EMBL" id="SIRT01000016">
    <property type="protein sequence ID" value="TBM99763.1"/>
    <property type="molecule type" value="Genomic_DNA"/>
</dbReference>
<comment type="caution">
    <text evidence="2">The sequence shown here is derived from an EMBL/GenBank/DDBJ whole genome shotgun (WGS) entry which is preliminary data.</text>
</comment>
<keyword evidence="3" id="KW-1185">Reference proteome</keyword>
<dbReference type="RefSeq" id="WP_130965427.1">
    <property type="nucleotide sequence ID" value="NZ_SIRT01000016.1"/>
</dbReference>
<protein>
    <recommendedName>
        <fullName evidence="1">Polysaccharide lyase 14 domain-containing protein</fullName>
    </recommendedName>
</protein>
<organism evidence="2 3">
    <name type="scientific">Hyunsoonleella flava</name>
    <dbReference type="NCBI Taxonomy" id="2527939"/>
    <lineage>
        <taxon>Bacteria</taxon>
        <taxon>Pseudomonadati</taxon>
        <taxon>Bacteroidota</taxon>
        <taxon>Flavobacteriia</taxon>
        <taxon>Flavobacteriales</taxon>
        <taxon>Flavobacteriaceae</taxon>
    </lineage>
</organism>
<sequence>MDKISIEFTTFKITMRFKIITTMKLKQYLTLFALLYFGFNFSQSNLSTKNSKPILRINFDDNTNSKEYKAIVNLKNVEIAEGKGIDGSTGIRASYVGFDKGSERMVNHIRLPDSFHEATLNYAVTFDQDFQFPRGGKLHGLAPVNRITGGKPMQKDGWSARICFKKDGVITS</sequence>
<dbReference type="Pfam" id="PF21294">
    <property type="entry name" value="Polysacc_lyase_14"/>
    <property type="match status" value="1"/>
</dbReference>